<dbReference type="Gene3D" id="3.30.300.30">
    <property type="match status" value="1"/>
</dbReference>
<dbReference type="SMART" id="SM00320">
    <property type="entry name" value="WD40"/>
    <property type="match status" value="8"/>
</dbReference>
<dbReference type="FunFam" id="2.130.10.10:FF:000643">
    <property type="entry name" value="60S ribosome biogenesis protein Sqt1"/>
    <property type="match status" value="1"/>
</dbReference>
<dbReference type="Gene3D" id="2.30.38.10">
    <property type="entry name" value="Luciferase, Domain 3"/>
    <property type="match status" value="1"/>
</dbReference>
<dbReference type="EMBL" id="LHPM01000012">
    <property type="protein sequence ID" value="OAL66443.1"/>
    <property type="molecule type" value="Genomic_DNA"/>
</dbReference>
<dbReference type="Gene3D" id="2.130.10.10">
    <property type="entry name" value="YVTN repeat-like/Quinoprotein amine dehydrogenase"/>
    <property type="match status" value="1"/>
</dbReference>
<accession>A0A178F458</accession>
<dbReference type="Pfam" id="PF13193">
    <property type="entry name" value="AMP-binding_C"/>
    <property type="match status" value="1"/>
</dbReference>
<dbReference type="InterPro" id="IPR011041">
    <property type="entry name" value="Quinoprot_gluc/sorb_DH_b-prop"/>
</dbReference>
<dbReference type="InterPro" id="IPR015943">
    <property type="entry name" value="WD40/YVTN_repeat-like_dom_sf"/>
</dbReference>
<dbReference type="SUPFAM" id="SSF50978">
    <property type="entry name" value="WD40 repeat-like"/>
    <property type="match status" value="1"/>
</dbReference>
<dbReference type="SUPFAM" id="SSF50952">
    <property type="entry name" value="Soluble quinoprotein glucose dehydrogenase"/>
    <property type="match status" value="1"/>
</dbReference>
<dbReference type="VEuPathDB" id="FungiDB:TERG_04002"/>
<organism evidence="5 6">
    <name type="scientific">Trichophyton rubrum</name>
    <name type="common">Athlete's foot fungus</name>
    <name type="synonym">Epidermophyton rubrum</name>
    <dbReference type="NCBI Taxonomy" id="5551"/>
    <lineage>
        <taxon>Eukaryota</taxon>
        <taxon>Fungi</taxon>
        <taxon>Dikarya</taxon>
        <taxon>Ascomycota</taxon>
        <taxon>Pezizomycotina</taxon>
        <taxon>Eurotiomycetes</taxon>
        <taxon>Eurotiomycetidae</taxon>
        <taxon>Onygenales</taxon>
        <taxon>Arthrodermataceae</taxon>
        <taxon>Trichophyton</taxon>
    </lineage>
</organism>
<dbReference type="InterPro" id="IPR001680">
    <property type="entry name" value="WD40_rpt"/>
</dbReference>
<evidence type="ECO:0000259" key="3">
    <source>
        <dbReference type="Pfam" id="PF00501"/>
    </source>
</evidence>
<dbReference type="InterPro" id="IPR000873">
    <property type="entry name" value="AMP-dep_synth/lig_dom"/>
</dbReference>
<evidence type="ECO:0000256" key="2">
    <source>
        <dbReference type="SAM" id="MobiDB-lite"/>
    </source>
</evidence>
<proteinExistence type="predicted"/>
<name>A0A178F458_TRIRU</name>
<dbReference type="CDD" id="cd05911">
    <property type="entry name" value="Firefly_Luc_like"/>
    <property type="match status" value="1"/>
</dbReference>
<dbReference type="GO" id="GO:0016405">
    <property type="term" value="F:CoA-ligase activity"/>
    <property type="evidence" value="ECO:0007669"/>
    <property type="project" value="TreeGrafter"/>
</dbReference>
<feature type="region of interest" description="Disordered" evidence="2">
    <location>
        <begin position="1292"/>
        <end position="1333"/>
    </location>
</feature>
<feature type="repeat" description="WD" evidence="1">
    <location>
        <begin position="777"/>
        <end position="810"/>
    </location>
</feature>
<dbReference type="VEuPathDB" id="FungiDB:TERG_04003"/>
<feature type="domain" description="AMP-dependent synthetase/ligase" evidence="3">
    <location>
        <begin position="91"/>
        <end position="469"/>
    </location>
</feature>
<feature type="compositionally biased region" description="Acidic residues" evidence="2">
    <location>
        <begin position="1321"/>
        <end position="1333"/>
    </location>
</feature>
<comment type="caution">
    <text evidence="5">The sequence shown here is derived from an EMBL/GenBank/DDBJ whole genome shotgun (WGS) entry which is preliminary data.</text>
</comment>
<dbReference type="PROSITE" id="PS00455">
    <property type="entry name" value="AMP_BINDING"/>
    <property type="match status" value="1"/>
</dbReference>
<feature type="compositionally biased region" description="Acidic residues" evidence="2">
    <location>
        <begin position="1300"/>
        <end position="1309"/>
    </location>
</feature>
<dbReference type="Pfam" id="PF00501">
    <property type="entry name" value="AMP-binding"/>
    <property type="match status" value="1"/>
</dbReference>
<dbReference type="PROSITE" id="PS50294">
    <property type="entry name" value="WD_REPEATS_REGION"/>
    <property type="match status" value="1"/>
</dbReference>
<reference evidence="5 6" key="1">
    <citation type="submission" date="2016-05" db="EMBL/GenBank/DDBJ databases">
        <title>Genome sequencing of Trichophyton rubrum CMCC(F)T1i isolated from hair.</title>
        <authorList>
            <person name="Zhan P."/>
            <person name="Tao Y."/>
            <person name="Liu W."/>
        </authorList>
    </citation>
    <scope>NUCLEOTIDE SEQUENCE [LARGE SCALE GENOMIC DNA]</scope>
    <source>
        <strain evidence="6">CMCC(F)T1i</strain>
    </source>
</reference>
<evidence type="ECO:0000259" key="4">
    <source>
        <dbReference type="Pfam" id="PF13193"/>
    </source>
</evidence>
<dbReference type="InterPro" id="IPR025110">
    <property type="entry name" value="AMP-bd_C"/>
</dbReference>
<feature type="domain" description="AMP-binding enzyme C-terminal" evidence="4">
    <location>
        <begin position="523"/>
        <end position="604"/>
    </location>
</feature>
<evidence type="ECO:0000313" key="6">
    <source>
        <dbReference type="Proteomes" id="UP000243015"/>
    </source>
</evidence>
<dbReference type="SUPFAM" id="SSF56801">
    <property type="entry name" value="Acetyl-CoA synthetase-like"/>
    <property type="match status" value="1"/>
</dbReference>
<dbReference type="Proteomes" id="UP000243015">
    <property type="component" value="Unassembled WGS sequence"/>
</dbReference>
<dbReference type="PANTHER" id="PTHR24096:SF422">
    <property type="entry name" value="BCDNA.GH02901"/>
    <property type="match status" value="1"/>
</dbReference>
<feature type="compositionally biased region" description="Basic and acidic residues" evidence="2">
    <location>
        <begin position="1310"/>
        <end position="1320"/>
    </location>
</feature>
<protein>
    <submittedName>
        <fullName evidence="5">Uncharacterized protein</fullName>
    </submittedName>
</protein>
<sequence length="1333" mass="144274">MERRWAFLFRGIIARDERNPPDAWSVALQSVFFLPPSSSIPKPRMVFYPPAGAGKLPRVPDDIPICDFILDEANGRMPFAESRDPFVCGLTGRTYSISQVAERVDVLSRALAREFGFHPNQGTEWEKVVGIYSFNSIDYLVLCWAVHRLSGIVSAANAAYSAPELAHQLVDSRCKALFTCLPSLPSALEAAETAGISKSRVYIIDLPAQFTGSAKTPAGFKTLEQFITEGYSLPPVKRAKWGPGQAAKQTAFLCYSSGTSGLPKGVMISHRNVIANTMQIRIKEQPERDVRVKRGGSATAVNLGLLPQSHIYALVVLCHAGSYRGDSLVVLPKFDMAQYLTAIAKYKINTLFLVPPIIIAMLRNKAVCDKVDLSSVASIFTGAAPLGKETAEELQAWKPSWAIKQGYGLTETCTVVSSTSIHDTWLGSSGCLLPGFEAKVVSPEGVELTGYDQPGELVVRSPTVVLGYLNNQKATAETFQDGWMRTGDEVVFRVSPKGTEHLFIVDRIKELIKVKGMQVAPAELESHVLSHPDVADCAVIPVPDERAGELPKAFVVKGPSAAGKDDAAVIKSIQQFVEEHKARHKWLKGGVEFIDVIPKSPSGKILRRLLRNREKEARQKAKAKFYSSTPNCPSSRPSNQNFIAKQYNIKDKMPERQQQDQMDEDHGEHMEEEFIDDADAEEIVQVDDDHPMEEEDEELLLENDSAAHFDKHTDSIFCIAQHPIHPEIIITGSGDDTAYIFDSSQTAAAEKPLLPKSYETTPQQSKERESLPVIAHLDGHKDSVNAVCFTAPRGEYVITAGLDGKLRAWKDTSENLAGRAWQFLAESQEVEEINWIATCPSSKAGNDEQTKNVVAIGASDGSVWVYRVDASEEAAEPLTIVATYFQHTAPCTAGAWTPDGQLLATVSEEGSFYVYDVFGAAAAAGVTASAGTQSVVALTVQDQRFAVEGGLYSVAISPSGAFAVVGGAEGHIKVVGLPRLTDTSAKSKAKGKGGAGAAGGSGAGTLLASLQAQSDGIESLSFSSPPLNLLAAGSVDGSIALFDVAHRFAVRRHIRGAHEETAVVKVEFVHCETNTASAGTSSGRPWLLTSVGMDGVVRRWDTRGGTVAAGHGLLKEWRGHVGVSENEEGEQSGGILDFVQGDKEGRRIVTAGDDGIALVFEENAYSYPQYMAKATVAIPRPGKPVLNLFHRENGPVYRHASLYKESKRGGGLEGLHVEAGWVWRRHLVEGGGVQQTMQQEVDGRPASLNFCSPLSAVRTLSCSGRSSWSIELDAGVSGVVGLVCKKSKFGRRRNSVKFEEAEDEEDAEKNDEADKRRASNDNDDDDDGLPADN</sequence>
<dbReference type="InterPro" id="IPR020845">
    <property type="entry name" value="AMP-binding_CS"/>
</dbReference>
<dbReference type="PROSITE" id="PS50082">
    <property type="entry name" value="WD_REPEATS_2"/>
    <property type="match status" value="1"/>
</dbReference>
<dbReference type="Pfam" id="PF00400">
    <property type="entry name" value="WD40"/>
    <property type="match status" value="4"/>
</dbReference>
<keyword evidence="1" id="KW-0853">WD repeat</keyword>
<evidence type="ECO:0000256" key="1">
    <source>
        <dbReference type="PROSITE-ProRule" id="PRU00221"/>
    </source>
</evidence>
<dbReference type="InterPro" id="IPR036322">
    <property type="entry name" value="WD40_repeat_dom_sf"/>
</dbReference>
<dbReference type="Gene3D" id="3.40.50.980">
    <property type="match status" value="2"/>
</dbReference>
<evidence type="ECO:0000313" key="5">
    <source>
        <dbReference type="EMBL" id="OAL66443.1"/>
    </source>
</evidence>
<gene>
    <name evidence="5" type="ORF">A7C99_1829</name>
</gene>
<dbReference type="InterPro" id="IPR045851">
    <property type="entry name" value="AMP-bd_C_sf"/>
</dbReference>
<dbReference type="PANTHER" id="PTHR24096">
    <property type="entry name" value="LONG-CHAIN-FATTY-ACID--COA LIGASE"/>
    <property type="match status" value="1"/>
</dbReference>